<dbReference type="Pfam" id="PF00392">
    <property type="entry name" value="GntR"/>
    <property type="match status" value="1"/>
</dbReference>
<proteinExistence type="predicted"/>
<dbReference type="InterPro" id="IPR036390">
    <property type="entry name" value="WH_DNA-bd_sf"/>
</dbReference>
<reference evidence="5" key="2">
    <citation type="submission" date="2023-01" db="EMBL/GenBank/DDBJ databases">
        <authorList>
            <person name="Sun Q."/>
            <person name="Evtushenko L."/>
        </authorList>
    </citation>
    <scope>NUCLEOTIDE SEQUENCE</scope>
    <source>
        <strain evidence="5">VKM B-2789</strain>
    </source>
</reference>
<dbReference type="PANTHER" id="PTHR43537:SF24">
    <property type="entry name" value="GLUCONATE OPERON TRANSCRIPTIONAL REPRESSOR"/>
    <property type="match status" value="1"/>
</dbReference>
<dbReference type="InterPro" id="IPR008920">
    <property type="entry name" value="TF_FadR/GntR_C"/>
</dbReference>
<evidence type="ECO:0000256" key="3">
    <source>
        <dbReference type="ARBA" id="ARBA00023163"/>
    </source>
</evidence>
<dbReference type="InterPro" id="IPR011711">
    <property type="entry name" value="GntR_C"/>
</dbReference>
<dbReference type="Pfam" id="PF07729">
    <property type="entry name" value="FCD"/>
    <property type="match status" value="1"/>
</dbReference>
<gene>
    <name evidence="5" type="ORF">GCM10017653_18850</name>
</gene>
<comment type="caution">
    <text evidence="5">The sequence shown here is derived from an EMBL/GenBank/DDBJ whole genome shotgun (WGS) entry which is preliminary data.</text>
</comment>
<evidence type="ECO:0000259" key="4">
    <source>
        <dbReference type="PROSITE" id="PS50949"/>
    </source>
</evidence>
<dbReference type="PRINTS" id="PR00035">
    <property type="entry name" value="HTHGNTR"/>
</dbReference>
<dbReference type="Gene3D" id="1.20.120.530">
    <property type="entry name" value="GntR ligand-binding domain-like"/>
    <property type="match status" value="1"/>
</dbReference>
<dbReference type="SMART" id="SM00345">
    <property type="entry name" value="HTH_GNTR"/>
    <property type="match status" value="1"/>
</dbReference>
<dbReference type="GO" id="GO:0003700">
    <property type="term" value="F:DNA-binding transcription factor activity"/>
    <property type="evidence" value="ECO:0007669"/>
    <property type="project" value="InterPro"/>
</dbReference>
<dbReference type="EMBL" id="BSFM01000011">
    <property type="protein sequence ID" value="GLK83815.1"/>
    <property type="molecule type" value="Genomic_DNA"/>
</dbReference>
<dbReference type="SUPFAM" id="SSF48008">
    <property type="entry name" value="GntR ligand-binding domain-like"/>
    <property type="match status" value="1"/>
</dbReference>
<dbReference type="RefSeq" id="WP_213364018.1">
    <property type="nucleotide sequence ID" value="NZ_BSFM01000011.1"/>
</dbReference>
<sequence length="229" mass="25363">MADTLNLRVDRTTKTLRQLSLEKMRDGILSFHFKPGERLVERNLVEILGVSRTVVREVIRHLESEGLVEIVPHHGPIVARAEPEKVAQIYELRAMLEAMAARDAALRATDADIAQLDGCLEAIHAGYDEANINKVLEATTRFYEVLFLAAGKSIAWDMLRALTARINHLRAITVSSKGRSVDGPQEMRRIVDAIRARDGEAAYSASRAHVERAATLALSYVSDADGPKK</sequence>
<keyword evidence="6" id="KW-1185">Reference proteome</keyword>
<dbReference type="SMART" id="SM00895">
    <property type="entry name" value="FCD"/>
    <property type="match status" value="1"/>
</dbReference>
<dbReference type="AlphaFoldDB" id="A0A9W6NAQ0"/>
<dbReference type="PANTHER" id="PTHR43537">
    <property type="entry name" value="TRANSCRIPTIONAL REGULATOR, GNTR FAMILY"/>
    <property type="match status" value="1"/>
</dbReference>
<keyword evidence="1" id="KW-0805">Transcription regulation</keyword>
<reference evidence="5" key="1">
    <citation type="journal article" date="2014" name="Int. J. Syst. Evol. Microbiol.">
        <title>Complete genome sequence of Corynebacterium casei LMG S-19264T (=DSM 44701T), isolated from a smear-ripened cheese.</title>
        <authorList>
            <consortium name="US DOE Joint Genome Institute (JGI-PGF)"/>
            <person name="Walter F."/>
            <person name="Albersmeier A."/>
            <person name="Kalinowski J."/>
            <person name="Ruckert C."/>
        </authorList>
    </citation>
    <scope>NUCLEOTIDE SEQUENCE</scope>
    <source>
        <strain evidence="5">VKM B-2789</strain>
    </source>
</reference>
<organism evidence="5 6">
    <name type="scientific">Ancylobacter defluvii</name>
    <dbReference type="NCBI Taxonomy" id="1282440"/>
    <lineage>
        <taxon>Bacteria</taxon>
        <taxon>Pseudomonadati</taxon>
        <taxon>Pseudomonadota</taxon>
        <taxon>Alphaproteobacteria</taxon>
        <taxon>Hyphomicrobiales</taxon>
        <taxon>Xanthobacteraceae</taxon>
        <taxon>Ancylobacter</taxon>
    </lineage>
</organism>
<dbReference type="InterPro" id="IPR000524">
    <property type="entry name" value="Tscrpt_reg_HTH_GntR"/>
</dbReference>
<protein>
    <submittedName>
        <fullName evidence="5">GntR family transcriptional regulator</fullName>
    </submittedName>
</protein>
<evidence type="ECO:0000256" key="1">
    <source>
        <dbReference type="ARBA" id="ARBA00023015"/>
    </source>
</evidence>
<accession>A0A9W6NAQ0</accession>
<dbReference type="CDD" id="cd07377">
    <property type="entry name" value="WHTH_GntR"/>
    <property type="match status" value="1"/>
</dbReference>
<evidence type="ECO:0000313" key="6">
    <source>
        <dbReference type="Proteomes" id="UP001143330"/>
    </source>
</evidence>
<name>A0A9W6NAQ0_9HYPH</name>
<keyword evidence="3" id="KW-0804">Transcription</keyword>
<dbReference type="Proteomes" id="UP001143330">
    <property type="component" value="Unassembled WGS sequence"/>
</dbReference>
<feature type="domain" description="HTH gntR-type" evidence="4">
    <location>
        <begin position="14"/>
        <end position="81"/>
    </location>
</feature>
<dbReference type="GO" id="GO:0003677">
    <property type="term" value="F:DNA binding"/>
    <property type="evidence" value="ECO:0007669"/>
    <property type="project" value="UniProtKB-KW"/>
</dbReference>
<evidence type="ECO:0000313" key="5">
    <source>
        <dbReference type="EMBL" id="GLK83815.1"/>
    </source>
</evidence>
<dbReference type="PROSITE" id="PS50949">
    <property type="entry name" value="HTH_GNTR"/>
    <property type="match status" value="1"/>
</dbReference>
<keyword evidence="2" id="KW-0238">DNA-binding</keyword>
<dbReference type="InterPro" id="IPR036388">
    <property type="entry name" value="WH-like_DNA-bd_sf"/>
</dbReference>
<evidence type="ECO:0000256" key="2">
    <source>
        <dbReference type="ARBA" id="ARBA00023125"/>
    </source>
</evidence>
<dbReference type="SUPFAM" id="SSF46785">
    <property type="entry name" value="Winged helix' DNA-binding domain"/>
    <property type="match status" value="1"/>
</dbReference>
<dbReference type="Gene3D" id="1.10.10.10">
    <property type="entry name" value="Winged helix-like DNA-binding domain superfamily/Winged helix DNA-binding domain"/>
    <property type="match status" value="1"/>
</dbReference>